<keyword evidence="1 6" id="KW-0963">Cytoplasm</keyword>
<dbReference type="SUPFAM" id="SSF53335">
    <property type="entry name" value="S-adenosyl-L-methionine-dependent methyltransferases"/>
    <property type="match status" value="1"/>
</dbReference>
<dbReference type="GO" id="GO:0003676">
    <property type="term" value="F:nucleic acid binding"/>
    <property type="evidence" value="ECO:0007669"/>
    <property type="project" value="InterPro"/>
</dbReference>
<keyword evidence="3 6" id="KW-0808">Transferase</keyword>
<evidence type="ECO:0000256" key="2">
    <source>
        <dbReference type="ARBA" id="ARBA00022603"/>
    </source>
</evidence>
<comment type="subcellular location">
    <subcellularLocation>
        <location evidence="6">Cytoplasm</location>
    </subcellularLocation>
</comment>
<dbReference type="InterPro" id="IPR002052">
    <property type="entry name" value="DNA_methylase_N6_adenine_CS"/>
</dbReference>
<evidence type="ECO:0000256" key="5">
    <source>
        <dbReference type="ARBA" id="ARBA00022694"/>
    </source>
</evidence>
<dbReference type="GO" id="GO:0032259">
    <property type="term" value="P:methylation"/>
    <property type="evidence" value="ECO:0007669"/>
    <property type="project" value="UniProtKB-KW"/>
</dbReference>
<dbReference type="HAMAP" id="MF_01872">
    <property type="entry name" value="tRNA_methyltr_YfiC"/>
    <property type="match status" value="1"/>
</dbReference>
<gene>
    <name evidence="8" type="ORF">Xmir_01506</name>
</gene>
<dbReference type="EC" id="2.1.1.223" evidence="6"/>
<dbReference type="InterPro" id="IPR029063">
    <property type="entry name" value="SAM-dependent_MTases_sf"/>
</dbReference>
<evidence type="ECO:0000256" key="4">
    <source>
        <dbReference type="ARBA" id="ARBA00022691"/>
    </source>
</evidence>
<dbReference type="CDD" id="cd02440">
    <property type="entry name" value="AdoMet_MTases"/>
    <property type="match status" value="1"/>
</dbReference>
<evidence type="ECO:0000256" key="1">
    <source>
        <dbReference type="ARBA" id="ARBA00022490"/>
    </source>
</evidence>
<dbReference type="Gene3D" id="3.40.50.150">
    <property type="entry name" value="Vaccinia Virus protein VP39"/>
    <property type="match status" value="1"/>
</dbReference>
<keyword evidence="9" id="KW-1185">Reference proteome</keyword>
<dbReference type="InterPro" id="IPR022882">
    <property type="entry name" value="tRNA_adenine-N6_MeTrfase"/>
</dbReference>
<sequence length="266" mass="30251">MASIDKPVFRRGGFTFKQFFVGHDKCAMKVGTDGVLLGAWAPVYNKKRCLDIGCGSGLIALMLAQRTGEQTVIDAVELDTSAAMQAIDNIQQSPWFSRITVHQQDIHDFVRQHREQNGLQERGLPQEHGLQQDSTQYDLIVSNPPYFEPSIACRNEARNQARYTESLTHSGLLACVRELIAPTGLFCVVLPYDIGEQFEKMAVGLGWFTHFRVNIRDRRDKPLHRLLLGLSLHEQQNQVSELTIRALDGAYSDEFRQLVTDFYIYY</sequence>
<dbReference type="Proteomes" id="UP000221980">
    <property type="component" value="Unassembled WGS sequence"/>
</dbReference>
<comment type="caution">
    <text evidence="8">The sequence shown here is derived from an EMBL/GenBank/DDBJ whole genome shotgun (WGS) entry which is preliminary data.</text>
</comment>
<proteinExistence type="inferred from homology"/>
<name>A0A2D0JS85_9GAMM</name>
<evidence type="ECO:0000256" key="3">
    <source>
        <dbReference type="ARBA" id="ARBA00022679"/>
    </source>
</evidence>
<feature type="domain" description="Methyltransferase small" evidence="7">
    <location>
        <begin position="45"/>
        <end position="111"/>
    </location>
</feature>
<evidence type="ECO:0000313" key="9">
    <source>
        <dbReference type="Proteomes" id="UP000221980"/>
    </source>
</evidence>
<dbReference type="GO" id="GO:0016430">
    <property type="term" value="F:tRNA (adenine-N6)-methyltransferase activity"/>
    <property type="evidence" value="ECO:0007669"/>
    <property type="project" value="UniProtKB-UniRule"/>
</dbReference>
<dbReference type="PANTHER" id="PTHR47739">
    <property type="entry name" value="TRNA1(VAL) (ADENINE(37)-N6)-METHYLTRANSFERASE"/>
    <property type="match status" value="1"/>
</dbReference>
<protein>
    <recommendedName>
        <fullName evidence="6">tRNA1(Val) (adenine(37)-N6)-methyltransferase</fullName>
        <ecNumber evidence="6">2.1.1.223</ecNumber>
    </recommendedName>
    <alternativeName>
        <fullName evidence="6">tRNA m6A37 methyltransferase</fullName>
    </alternativeName>
</protein>
<keyword evidence="5 6" id="KW-0819">tRNA processing</keyword>
<comment type="function">
    <text evidence="6">Specifically methylates the adenine in position 37 of tRNA(1)(Val) (anticodon cmo5UAC).</text>
</comment>
<reference evidence="8 9" key="1">
    <citation type="journal article" date="2017" name="Nat. Microbiol.">
        <title>Natural product diversity associated with the nematode symbionts Photorhabdus and Xenorhabdus.</title>
        <authorList>
            <person name="Tobias N.J."/>
            <person name="Wolff H."/>
            <person name="Djahanschiri B."/>
            <person name="Grundmann F."/>
            <person name="Kronenwerth M."/>
            <person name="Shi Y.M."/>
            <person name="Simonyi S."/>
            <person name="Grun P."/>
            <person name="Shapiro-Ilan D."/>
            <person name="Pidot S.J."/>
            <person name="Stinear T.P."/>
            <person name="Ebersberger I."/>
            <person name="Bode H.B."/>
        </authorList>
    </citation>
    <scope>NUCLEOTIDE SEQUENCE [LARGE SCALE GENOMIC DNA]</scope>
    <source>
        <strain evidence="8 9">DSM 17902</strain>
    </source>
</reference>
<comment type="catalytic activity">
    <reaction evidence="6">
        <text>adenosine(37) in tRNA1(Val) + S-adenosyl-L-methionine = N(6)-methyladenosine(37) in tRNA1(Val) + S-adenosyl-L-homocysteine + H(+)</text>
        <dbReference type="Rhea" id="RHEA:43160"/>
        <dbReference type="Rhea" id="RHEA-COMP:10369"/>
        <dbReference type="Rhea" id="RHEA-COMP:10370"/>
        <dbReference type="ChEBI" id="CHEBI:15378"/>
        <dbReference type="ChEBI" id="CHEBI:57856"/>
        <dbReference type="ChEBI" id="CHEBI:59789"/>
        <dbReference type="ChEBI" id="CHEBI:74411"/>
        <dbReference type="ChEBI" id="CHEBI:74449"/>
        <dbReference type="EC" id="2.1.1.223"/>
    </reaction>
</comment>
<dbReference type="PROSITE" id="PS00092">
    <property type="entry name" value="N6_MTASE"/>
    <property type="match status" value="1"/>
</dbReference>
<dbReference type="InterPro" id="IPR050210">
    <property type="entry name" value="tRNA_Adenine-N(6)_MTase"/>
</dbReference>
<evidence type="ECO:0000256" key="6">
    <source>
        <dbReference type="HAMAP-Rule" id="MF_01872"/>
    </source>
</evidence>
<evidence type="ECO:0000259" key="7">
    <source>
        <dbReference type="Pfam" id="PF05175"/>
    </source>
</evidence>
<comment type="similarity">
    <text evidence="6">Belongs to the methyltransferase superfamily. tRNA (adenine-N(6)-)-methyltransferase family.</text>
</comment>
<accession>A0A2D0JS85</accession>
<dbReference type="RefSeq" id="WP_099113789.1">
    <property type="nucleotide sequence ID" value="NZ_CAWNQI010000095.1"/>
</dbReference>
<dbReference type="GO" id="GO:0005737">
    <property type="term" value="C:cytoplasm"/>
    <property type="evidence" value="ECO:0007669"/>
    <property type="project" value="UniProtKB-SubCell"/>
</dbReference>
<dbReference type="Pfam" id="PF05175">
    <property type="entry name" value="MTS"/>
    <property type="match status" value="1"/>
</dbReference>
<dbReference type="AlphaFoldDB" id="A0A2D0JS85"/>
<dbReference type="OrthoDB" id="5383291at2"/>
<dbReference type="InterPro" id="IPR007848">
    <property type="entry name" value="Small_mtfrase_dom"/>
</dbReference>
<organism evidence="8 9">
    <name type="scientific">Xenorhabdus miraniensis</name>
    <dbReference type="NCBI Taxonomy" id="351674"/>
    <lineage>
        <taxon>Bacteria</taxon>
        <taxon>Pseudomonadati</taxon>
        <taxon>Pseudomonadota</taxon>
        <taxon>Gammaproteobacteria</taxon>
        <taxon>Enterobacterales</taxon>
        <taxon>Morganellaceae</taxon>
        <taxon>Xenorhabdus</taxon>
    </lineage>
</organism>
<keyword evidence="2 6" id="KW-0489">Methyltransferase</keyword>
<evidence type="ECO:0000313" key="8">
    <source>
        <dbReference type="EMBL" id="PHM49153.1"/>
    </source>
</evidence>
<dbReference type="EMBL" id="NITZ01000006">
    <property type="protein sequence ID" value="PHM49153.1"/>
    <property type="molecule type" value="Genomic_DNA"/>
</dbReference>
<dbReference type="PANTHER" id="PTHR47739:SF1">
    <property type="entry name" value="TRNA1(VAL) (ADENINE(37)-N6)-METHYLTRANSFERASE"/>
    <property type="match status" value="1"/>
</dbReference>
<dbReference type="GO" id="GO:0008033">
    <property type="term" value="P:tRNA processing"/>
    <property type="evidence" value="ECO:0007669"/>
    <property type="project" value="UniProtKB-UniRule"/>
</dbReference>
<keyword evidence="4 6" id="KW-0949">S-adenosyl-L-methionine</keyword>